<dbReference type="GO" id="GO:0140359">
    <property type="term" value="F:ABC-type transporter activity"/>
    <property type="evidence" value="ECO:0007669"/>
    <property type="project" value="InterPro"/>
</dbReference>
<dbReference type="SUPFAM" id="SSF52540">
    <property type="entry name" value="P-loop containing nucleoside triphosphate hydrolases"/>
    <property type="match status" value="2"/>
</dbReference>
<feature type="transmembrane region" description="Helical" evidence="9">
    <location>
        <begin position="832"/>
        <end position="851"/>
    </location>
</feature>
<keyword evidence="4 9" id="KW-0812">Transmembrane</keyword>
<evidence type="ECO:0000256" key="2">
    <source>
        <dbReference type="ARBA" id="ARBA00006012"/>
    </source>
</evidence>
<comment type="subcellular location">
    <subcellularLocation>
        <location evidence="1">Membrane</location>
        <topology evidence="1">Multi-pass membrane protein</topology>
    </subcellularLocation>
</comment>
<feature type="domain" description="ABC transporter" evidence="10">
    <location>
        <begin position="926"/>
        <end position="1185"/>
    </location>
</feature>
<feature type="transmembrane region" description="Helical" evidence="9">
    <location>
        <begin position="693"/>
        <end position="720"/>
    </location>
</feature>
<feature type="transmembrane region" description="Helical" evidence="9">
    <location>
        <begin position="1253"/>
        <end position="1274"/>
    </location>
</feature>
<evidence type="ECO:0000256" key="8">
    <source>
        <dbReference type="ARBA" id="ARBA00023136"/>
    </source>
</evidence>
<keyword evidence="8 9" id="KW-0472">Membrane</keyword>
<feature type="transmembrane region" description="Helical" evidence="9">
    <location>
        <begin position="741"/>
        <end position="764"/>
    </location>
</feature>
<comment type="similarity">
    <text evidence="2">Belongs to the ABC transporter superfamily. ABCG family. PDR (TC 3.A.1.205) subfamily.</text>
</comment>
<accession>A0A835VY26</accession>
<keyword evidence="12" id="KW-1185">Reference proteome</keyword>
<evidence type="ECO:0000256" key="6">
    <source>
        <dbReference type="ARBA" id="ARBA00022840"/>
    </source>
</evidence>
<keyword evidence="7 9" id="KW-1133">Transmembrane helix</keyword>
<feature type="transmembrane region" description="Helical" evidence="9">
    <location>
        <begin position="633"/>
        <end position="656"/>
    </location>
</feature>
<sequence length="1544" mass="167009">MADYKNAFIEEPNAIGVEGVFSIVPTRGAFALQENDLAARLFPASLQYKDEVASSAPSTATLARMSQAQMQRLNRRLSQLPPDEAALMEAAVDEAVHKRLRPLKELQELDKKVQAADEQLKEYGGFTAAMGARMKALGVCMPNVTLEYRDLSVHTDALVGSAGIPSVGNSLLGIFKRLVCVKDNTVDHAILDKLSGVIKPGRPTLLLGPPSSGKSSLLKVLAGRYRNGQDGLRISGDLRYNGCTQDEFVVERTTSLVNQHDNHIPTLTVMETLEFAHTCQLGSRGGGFDLPGELRKAIEKARADGTYTPPEHSLSDDDLLKLMDETYDSGIRTLGAMRAMGIAHTANTPVGDAMLRGVSGGERKRVTTAEMLVGPRRVLLLDEISTGLDSATLYSIADLLCKFCRLFGTTVLVSLLQPPPEVYSLFDDVILTSAGHVTYHGPPPGALPFYQQLGFVCPPRKDVPSFLQEITTASGQQEYASDELRARLGLRKPTGTAASLPSQTKAAQPQAVAESAEAVAAAAAECSGGTRWVIPPAQVAEAFWRDTEAGKHMRALLEQPFDKANGHPAALVRTKYALSHLEALAVVVKRQLLLVSRDTILIKGRLVQVVVMGLITGSLFFQLGTEVSDARSYFGVSFLAVMFMAMGAMPALPVTLATKGVWEKHRAAFFYPAWCHALGANLAQVPMMLVDSFFYSIILYWMVGYAPVAGQFFAFWLAMFSMSFNSNVLFRLIAYASPDAVSANAFGGFVLLILILLSGFTIIRGSIPDYWIWAYYISPFAWALRCVVINEFTSQRWGYPSPLTPDMTTGEEALASFDFFTTWEWYWGGIGYLWGSSLLFIVASTLALAYITSEPPVARVADPDELLAARKKAAEARAAAAAAAAKKAAGGATSAATGTGVTSIADEGEVAVTVDVGKLPYTPITLVFEDLRYFVPNPSAGVKPAPGAEAAPARLELLKGITGFSVPGSMTALMGGSGAGKTTLMDVIAGRKTVGEITGNIWVNGHPKDQASWARSSGYVEQMDIHSPATTVLEALMFSARLRLPSSVSAAAARAYVDSVISIVELDDVMFDLVGLPGANSGTGLNVDARKRLTLAVEMVANPSVVFMDEPTSGLDARAASVVMRAIRNVAADGRTIMVTIHQPSIEIFEAFNMLLLLQRGGRTTYFGPMSVGSKALTDYLTGAIPGVEPLPEGYNPATWMLEVTGAAKAVRIKAVEGADWPALYTGSALAASNAEEAKRLVEESRKAHPEPLAVSGAYAAGLLTQLLMLSSKFRLAYWRTPSYNFVRVAVTVAVALVYGSVYWGEGSVPNPATSGSVQNIMGVLYSSSSFLGMTGMNSLMPLLGFERVVYYREQAAAMYNPWVYGFVLMGVETPYLISQVILFVGIMYPMISFVGSAAKFFYYFFMVFLTLTFYLGFASALVYITPSQQLAQVVGAAFNFLFNLFNGFVLPYSVIPNYYKWANRISPTTWVLYGLAVDQLGDNNTPIEAPGLPADATVSSWLESYFGYSYDFRFWCLLIVVAYVVFFRSMGIVALRYISFLKR</sequence>
<dbReference type="GO" id="GO:0016020">
    <property type="term" value="C:membrane"/>
    <property type="evidence" value="ECO:0007669"/>
    <property type="project" value="UniProtKB-SubCell"/>
</dbReference>
<feature type="transmembrane region" description="Helical" evidence="9">
    <location>
        <begin position="1437"/>
        <end position="1456"/>
    </location>
</feature>
<dbReference type="InterPro" id="IPR003593">
    <property type="entry name" value="AAA+_ATPase"/>
</dbReference>
<reference evidence="11" key="1">
    <citation type="journal article" date="2020" name="bioRxiv">
        <title>Comparative genomics of Chlamydomonas.</title>
        <authorList>
            <person name="Craig R.J."/>
            <person name="Hasan A.R."/>
            <person name="Ness R.W."/>
            <person name="Keightley P.D."/>
        </authorList>
    </citation>
    <scope>NUCLEOTIDE SEQUENCE</scope>
    <source>
        <strain evidence="11">SAG 7.73</strain>
    </source>
</reference>
<feature type="transmembrane region" description="Helical" evidence="9">
    <location>
        <begin position="1324"/>
        <end position="1344"/>
    </location>
</feature>
<dbReference type="InterPro" id="IPR003439">
    <property type="entry name" value="ABC_transporter-like_ATP-bd"/>
</dbReference>
<evidence type="ECO:0000256" key="5">
    <source>
        <dbReference type="ARBA" id="ARBA00022741"/>
    </source>
</evidence>
<dbReference type="EMBL" id="JAEHOC010000022">
    <property type="protein sequence ID" value="KAG2432130.1"/>
    <property type="molecule type" value="Genomic_DNA"/>
</dbReference>
<dbReference type="Pfam" id="PF01061">
    <property type="entry name" value="ABC2_membrane"/>
    <property type="match status" value="2"/>
</dbReference>
<evidence type="ECO:0000313" key="11">
    <source>
        <dbReference type="EMBL" id="KAG2432130.1"/>
    </source>
</evidence>
<feature type="transmembrane region" description="Helical" evidence="9">
    <location>
        <begin position="600"/>
        <end position="621"/>
    </location>
</feature>
<dbReference type="Pfam" id="PF08370">
    <property type="entry name" value="PDR_assoc"/>
    <property type="match status" value="1"/>
</dbReference>
<dbReference type="PANTHER" id="PTHR19241">
    <property type="entry name" value="ATP-BINDING CASSETTE TRANSPORTER"/>
    <property type="match status" value="1"/>
</dbReference>
<proteinExistence type="inferred from homology"/>
<dbReference type="Proteomes" id="UP000650467">
    <property type="component" value="Unassembled WGS sequence"/>
</dbReference>
<evidence type="ECO:0000256" key="7">
    <source>
        <dbReference type="ARBA" id="ARBA00022989"/>
    </source>
</evidence>
<dbReference type="Pfam" id="PF00005">
    <property type="entry name" value="ABC_tran"/>
    <property type="match status" value="2"/>
</dbReference>
<keyword evidence="3" id="KW-0813">Transport</keyword>
<dbReference type="InterPro" id="IPR013581">
    <property type="entry name" value="PDR_assoc"/>
</dbReference>
<dbReference type="GO" id="GO:0005524">
    <property type="term" value="F:ATP binding"/>
    <property type="evidence" value="ECO:0007669"/>
    <property type="project" value="UniProtKB-KW"/>
</dbReference>
<evidence type="ECO:0000259" key="10">
    <source>
        <dbReference type="PROSITE" id="PS50893"/>
    </source>
</evidence>
<dbReference type="SMART" id="SM00382">
    <property type="entry name" value="AAA"/>
    <property type="match status" value="2"/>
</dbReference>
<organism evidence="11 12">
    <name type="scientific">Chlamydomonas incerta</name>
    <dbReference type="NCBI Taxonomy" id="51695"/>
    <lineage>
        <taxon>Eukaryota</taxon>
        <taxon>Viridiplantae</taxon>
        <taxon>Chlorophyta</taxon>
        <taxon>core chlorophytes</taxon>
        <taxon>Chlorophyceae</taxon>
        <taxon>CS clade</taxon>
        <taxon>Chlamydomonadales</taxon>
        <taxon>Chlamydomonadaceae</taxon>
        <taxon>Chlamydomonas</taxon>
    </lineage>
</organism>
<comment type="caution">
    <text evidence="11">The sequence shown here is derived from an EMBL/GenBank/DDBJ whole genome shotgun (WGS) entry which is preliminary data.</text>
</comment>
<name>A0A835VY26_CHLIN</name>
<protein>
    <recommendedName>
        <fullName evidence="10">ABC transporter domain-containing protein</fullName>
    </recommendedName>
</protein>
<dbReference type="PROSITE" id="PS50893">
    <property type="entry name" value="ABC_TRANSPORTER_2"/>
    <property type="match status" value="2"/>
</dbReference>
<dbReference type="GO" id="GO:0016887">
    <property type="term" value="F:ATP hydrolysis activity"/>
    <property type="evidence" value="ECO:0007669"/>
    <property type="project" value="InterPro"/>
</dbReference>
<feature type="transmembrane region" description="Helical" evidence="9">
    <location>
        <begin position="1364"/>
        <end position="1389"/>
    </location>
</feature>
<evidence type="ECO:0000256" key="4">
    <source>
        <dbReference type="ARBA" id="ARBA00022692"/>
    </source>
</evidence>
<dbReference type="OrthoDB" id="66620at2759"/>
<dbReference type="GO" id="GO:0071944">
    <property type="term" value="C:cell periphery"/>
    <property type="evidence" value="ECO:0007669"/>
    <property type="project" value="UniProtKB-ARBA"/>
</dbReference>
<evidence type="ECO:0000256" key="9">
    <source>
        <dbReference type="SAM" id="Phobius"/>
    </source>
</evidence>
<gene>
    <name evidence="11" type="ORF">HXX76_009056</name>
</gene>
<dbReference type="InterPro" id="IPR027417">
    <property type="entry name" value="P-loop_NTPase"/>
</dbReference>
<feature type="transmembrane region" description="Helical" evidence="9">
    <location>
        <begin position="770"/>
        <end position="788"/>
    </location>
</feature>
<feature type="transmembrane region" description="Helical" evidence="9">
    <location>
        <begin position="1286"/>
        <end position="1304"/>
    </location>
</feature>
<feature type="domain" description="ABC transporter" evidence="10">
    <location>
        <begin position="176"/>
        <end position="459"/>
    </location>
</feature>
<evidence type="ECO:0000313" key="12">
    <source>
        <dbReference type="Proteomes" id="UP000650467"/>
    </source>
</evidence>
<keyword evidence="6" id="KW-0067">ATP-binding</keyword>
<evidence type="ECO:0000256" key="1">
    <source>
        <dbReference type="ARBA" id="ARBA00004141"/>
    </source>
</evidence>
<dbReference type="Gene3D" id="3.40.50.300">
    <property type="entry name" value="P-loop containing nucleotide triphosphate hydrolases"/>
    <property type="match status" value="2"/>
</dbReference>
<dbReference type="InterPro" id="IPR013525">
    <property type="entry name" value="ABC2_TM"/>
</dbReference>
<feature type="transmembrane region" description="Helical" evidence="9">
    <location>
        <begin position="1401"/>
        <end position="1425"/>
    </location>
</feature>
<feature type="transmembrane region" description="Helical" evidence="9">
    <location>
        <begin position="1513"/>
        <end position="1539"/>
    </location>
</feature>
<keyword evidence="5" id="KW-0547">Nucleotide-binding</keyword>
<evidence type="ECO:0000256" key="3">
    <source>
        <dbReference type="ARBA" id="ARBA00022448"/>
    </source>
</evidence>